<sequence>MDQKKTSSEERDLFFKRTMTYARPYNFHWPSSTARPKPLLMTSPLSYRVKKILPGQDGFLTCSVSGQRQRRLELVGRNHASNGLQVVKGRFDSWPFWANCITLTQRLLPHGLVVTSGASVSAIDRNSTRDVRQSCQRIFSPYPQKVSERGPCFGLFYIESYGGGYLARTGKSGSNMSAKQLNFTDLLTSMLVNK</sequence>
<gene>
    <name evidence="1" type="ORF">OUZ56_023890</name>
</gene>
<accession>A0ABR0B0E6</accession>
<evidence type="ECO:0000313" key="1">
    <source>
        <dbReference type="EMBL" id="KAK4030617.1"/>
    </source>
</evidence>
<organism evidence="1 2">
    <name type="scientific">Daphnia magna</name>
    <dbReference type="NCBI Taxonomy" id="35525"/>
    <lineage>
        <taxon>Eukaryota</taxon>
        <taxon>Metazoa</taxon>
        <taxon>Ecdysozoa</taxon>
        <taxon>Arthropoda</taxon>
        <taxon>Crustacea</taxon>
        <taxon>Branchiopoda</taxon>
        <taxon>Diplostraca</taxon>
        <taxon>Cladocera</taxon>
        <taxon>Anomopoda</taxon>
        <taxon>Daphniidae</taxon>
        <taxon>Daphnia</taxon>
    </lineage>
</organism>
<proteinExistence type="predicted"/>
<dbReference type="Proteomes" id="UP001234178">
    <property type="component" value="Unassembled WGS sequence"/>
</dbReference>
<keyword evidence="2" id="KW-1185">Reference proteome</keyword>
<dbReference type="EMBL" id="JAOYFB010000039">
    <property type="protein sequence ID" value="KAK4030617.1"/>
    <property type="molecule type" value="Genomic_DNA"/>
</dbReference>
<name>A0ABR0B0E6_9CRUS</name>
<comment type="caution">
    <text evidence="1">The sequence shown here is derived from an EMBL/GenBank/DDBJ whole genome shotgun (WGS) entry which is preliminary data.</text>
</comment>
<evidence type="ECO:0000313" key="2">
    <source>
        <dbReference type="Proteomes" id="UP001234178"/>
    </source>
</evidence>
<protein>
    <submittedName>
        <fullName evidence="1">Uncharacterized protein</fullName>
    </submittedName>
</protein>
<reference evidence="1 2" key="1">
    <citation type="journal article" date="2023" name="Nucleic Acids Res.">
        <title>The hologenome of Daphnia magna reveals possible DNA methylation and microbiome-mediated evolution of the host genome.</title>
        <authorList>
            <person name="Chaturvedi A."/>
            <person name="Li X."/>
            <person name="Dhandapani V."/>
            <person name="Marshall H."/>
            <person name="Kissane S."/>
            <person name="Cuenca-Cambronero M."/>
            <person name="Asole G."/>
            <person name="Calvet F."/>
            <person name="Ruiz-Romero M."/>
            <person name="Marangio P."/>
            <person name="Guigo R."/>
            <person name="Rago D."/>
            <person name="Mirbahai L."/>
            <person name="Eastwood N."/>
            <person name="Colbourne J.K."/>
            <person name="Zhou J."/>
            <person name="Mallon E."/>
            <person name="Orsini L."/>
        </authorList>
    </citation>
    <scope>NUCLEOTIDE SEQUENCE [LARGE SCALE GENOMIC DNA]</scope>
    <source>
        <strain evidence="1">LRV0_1</strain>
    </source>
</reference>